<dbReference type="GO" id="GO:0005737">
    <property type="term" value="C:cytoplasm"/>
    <property type="evidence" value="ECO:0007669"/>
    <property type="project" value="TreeGrafter"/>
</dbReference>
<dbReference type="InterPro" id="IPR051323">
    <property type="entry name" value="AtsK-like"/>
</dbReference>
<dbReference type="EMBL" id="UINC01193270">
    <property type="protein sequence ID" value="SVE08805.1"/>
    <property type="molecule type" value="Genomic_DNA"/>
</dbReference>
<dbReference type="InterPro" id="IPR042098">
    <property type="entry name" value="TauD-like_sf"/>
</dbReference>
<protein>
    <recommendedName>
        <fullName evidence="6">Cyclic nucleotide-binding domain-containing protein</fullName>
    </recommendedName>
</protein>
<dbReference type="InterPro" id="IPR000595">
    <property type="entry name" value="cNMP-bd_dom"/>
</dbReference>
<reference evidence="7" key="1">
    <citation type="submission" date="2018-05" db="EMBL/GenBank/DDBJ databases">
        <authorList>
            <person name="Lanie J.A."/>
            <person name="Ng W.-L."/>
            <person name="Kazmierczak K.M."/>
            <person name="Andrzejewski T.M."/>
            <person name="Davidsen T.M."/>
            <person name="Wayne K.J."/>
            <person name="Tettelin H."/>
            <person name="Glass J.I."/>
            <person name="Rusch D."/>
            <person name="Podicherti R."/>
            <person name="Tsui H.-C.T."/>
            <person name="Winkler M.E."/>
        </authorList>
    </citation>
    <scope>NUCLEOTIDE SEQUENCE</scope>
</reference>
<sequence>MRLERLGPVFGAELTNIDLGAVTASNGFDEINELISQHEVLVIRDQRLSAEEQLNFGRLFGELAISPFSPRSATQPELIVLETDAQSKRPLTDIWHADETYKLEPPKITILKALISPRLGGDTVFCSMRG</sequence>
<keyword evidence="3" id="KW-0223">Dioxygenase</keyword>
<dbReference type="Gene3D" id="3.60.130.10">
    <property type="entry name" value="Clavaminate synthase-like"/>
    <property type="match status" value="1"/>
</dbReference>
<feature type="domain" description="Cyclic nucleotide-binding" evidence="6">
    <location>
        <begin position="34"/>
        <end position="74"/>
    </location>
</feature>
<gene>
    <name evidence="7" type="ORF">METZ01_LOCUS461659</name>
</gene>
<name>A0A383ANM0_9ZZZZ</name>
<dbReference type="SUPFAM" id="SSF51197">
    <property type="entry name" value="Clavaminate synthase-like"/>
    <property type="match status" value="1"/>
</dbReference>
<evidence type="ECO:0000256" key="3">
    <source>
        <dbReference type="ARBA" id="ARBA00022964"/>
    </source>
</evidence>
<feature type="non-terminal residue" evidence="7">
    <location>
        <position position="130"/>
    </location>
</feature>
<organism evidence="7">
    <name type="scientific">marine metagenome</name>
    <dbReference type="NCBI Taxonomy" id="408172"/>
    <lineage>
        <taxon>unclassified sequences</taxon>
        <taxon>metagenomes</taxon>
        <taxon>ecological metagenomes</taxon>
    </lineage>
</organism>
<dbReference type="AlphaFoldDB" id="A0A383ANM0"/>
<evidence type="ECO:0000256" key="4">
    <source>
        <dbReference type="ARBA" id="ARBA00023002"/>
    </source>
</evidence>
<evidence type="ECO:0000259" key="6">
    <source>
        <dbReference type="PROSITE" id="PS50042"/>
    </source>
</evidence>
<dbReference type="PANTHER" id="PTHR30468">
    <property type="entry name" value="ALPHA-KETOGLUTARATE-DEPENDENT SULFONATE DIOXYGENASE"/>
    <property type="match status" value="1"/>
</dbReference>
<keyword evidence="2" id="KW-0479">Metal-binding</keyword>
<keyword evidence="4" id="KW-0560">Oxidoreductase</keyword>
<dbReference type="Pfam" id="PF02668">
    <property type="entry name" value="TauD"/>
    <property type="match status" value="1"/>
</dbReference>
<dbReference type="PROSITE" id="PS50042">
    <property type="entry name" value="CNMP_BINDING_3"/>
    <property type="match status" value="1"/>
</dbReference>
<accession>A0A383ANM0</accession>
<dbReference type="InterPro" id="IPR003819">
    <property type="entry name" value="TauD/TfdA-like"/>
</dbReference>
<evidence type="ECO:0000256" key="2">
    <source>
        <dbReference type="ARBA" id="ARBA00022723"/>
    </source>
</evidence>
<dbReference type="GO" id="GO:0046872">
    <property type="term" value="F:metal ion binding"/>
    <property type="evidence" value="ECO:0007669"/>
    <property type="project" value="UniProtKB-KW"/>
</dbReference>
<evidence type="ECO:0000256" key="5">
    <source>
        <dbReference type="ARBA" id="ARBA00023004"/>
    </source>
</evidence>
<proteinExistence type="inferred from homology"/>
<keyword evidence="5" id="KW-0408">Iron</keyword>
<evidence type="ECO:0000313" key="7">
    <source>
        <dbReference type="EMBL" id="SVE08805.1"/>
    </source>
</evidence>
<dbReference type="PANTHER" id="PTHR30468:SF1">
    <property type="entry name" value="ALPHA-KETOGLUTARATE-DEPENDENT SULFONATE DIOXYGENASE"/>
    <property type="match status" value="1"/>
</dbReference>
<evidence type="ECO:0000256" key="1">
    <source>
        <dbReference type="ARBA" id="ARBA00005896"/>
    </source>
</evidence>
<dbReference type="GO" id="GO:0016706">
    <property type="term" value="F:2-oxoglutarate-dependent dioxygenase activity"/>
    <property type="evidence" value="ECO:0007669"/>
    <property type="project" value="TreeGrafter"/>
</dbReference>
<comment type="similarity">
    <text evidence="1">Belongs to the TfdA dioxygenase family.</text>
</comment>